<sequence>MGAPYSDMLRTVPTYKRRQGESGPAAALSSLGASSAKCGPKFHRPSRVMPKCLIWARTSTSVPWTVIRAPRGC</sequence>
<keyword evidence="2" id="KW-1185">Reference proteome</keyword>
<reference evidence="1" key="1">
    <citation type="submission" date="2022-03" db="EMBL/GenBank/DDBJ databases">
        <authorList>
            <person name="Tunstrom K."/>
        </authorList>
    </citation>
    <scope>NUCLEOTIDE SEQUENCE</scope>
</reference>
<name>A0AAU9U3L0_EUPED</name>
<comment type="caution">
    <text evidence="1">The sequence shown here is derived from an EMBL/GenBank/DDBJ whole genome shotgun (WGS) entry which is preliminary data.</text>
</comment>
<protein>
    <submittedName>
        <fullName evidence="1">Uncharacterized protein</fullName>
    </submittedName>
</protein>
<dbReference type="AlphaFoldDB" id="A0AAU9U3L0"/>
<proteinExistence type="predicted"/>
<organism evidence="1 2">
    <name type="scientific">Euphydryas editha</name>
    <name type="common">Edith's checkerspot</name>
    <dbReference type="NCBI Taxonomy" id="104508"/>
    <lineage>
        <taxon>Eukaryota</taxon>
        <taxon>Metazoa</taxon>
        <taxon>Ecdysozoa</taxon>
        <taxon>Arthropoda</taxon>
        <taxon>Hexapoda</taxon>
        <taxon>Insecta</taxon>
        <taxon>Pterygota</taxon>
        <taxon>Neoptera</taxon>
        <taxon>Endopterygota</taxon>
        <taxon>Lepidoptera</taxon>
        <taxon>Glossata</taxon>
        <taxon>Ditrysia</taxon>
        <taxon>Papilionoidea</taxon>
        <taxon>Nymphalidae</taxon>
        <taxon>Nymphalinae</taxon>
        <taxon>Euphydryas</taxon>
    </lineage>
</organism>
<dbReference type="EMBL" id="CAKOGL010000013">
    <property type="protein sequence ID" value="CAH2093865.1"/>
    <property type="molecule type" value="Genomic_DNA"/>
</dbReference>
<evidence type="ECO:0000313" key="2">
    <source>
        <dbReference type="Proteomes" id="UP001153954"/>
    </source>
</evidence>
<evidence type="ECO:0000313" key="1">
    <source>
        <dbReference type="EMBL" id="CAH2093865.1"/>
    </source>
</evidence>
<accession>A0AAU9U3L0</accession>
<dbReference type="Proteomes" id="UP001153954">
    <property type="component" value="Unassembled WGS sequence"/>
</dbReference>
<gene>
    <name evidence="1" type="ORF">EEDITHA_LOCUS9488</name>
</gene>